<dbReference type="Proteomes" id="UP001285352">
    <property type="component" value="Unassembled WGS sequence"/>
</dbReference>
<gene>
    <name evidence="1" type="ORF">SK854_13455</name>
</gene>
<sequence>MYRLQAVIAGAGVLVGDRVVPLAQDLVLLPLSAEPDFEQLVAWSLRGPVAFVDAEFFGGTGSQRAQVWEQGRSVLGPLVREEDDPAPGVSPISRALRRLGVVKGEHHDEFDAVGLGRHRDTEDWVTSAE</sequence>
<accession>A0ABU4UUE4</accession>
<protein>
    <submittedName>
        <fullName evidence="1">Uncharacterized protein</fullName>
    </submittedName>
</protein>
<keyword evidence="2" id="KW-1185">Reference proteome</keyword>
<dbReference type="EMBL" id="JAXAVU010000007">
    <property type="protein sequence ID" value="MDX8143128.1"/>
    <property type="molecule type" value="Genomic_DNA"/>
</dbReference>
<reference evidence="1 2" key="1">
    <citation type="submission" date="2023-11" db="EMBL/GenBank/DDBJ databases">
        <title>Lentzea sokolovensis, sp. nov., Lentzea kristufkii, sp. nov., and Lentzea miocenensis, sp. nov., rare actinobacteria from Sokolov Coal Basin, Miocene lacustrine sediment, Czech Republic.</title>
        <authorList>
            <person name="Lara A."/>
            <person name="Kotroba L."/>
            <person name="Nouioui I."/>
            <person name="Neumann-Schaal M."/>
            <person name="Mast Y."/>
            <person name="Chronakova A."/>
        </authorList>
    </citation>
    <scope>NUCLEOTIDE SEQUENCE [LARGE SCALE GENOMIC DNA]</scope>
    <source>
        <strain evidence="1 2">BCCO 10_0061</strain>
    </source>
</reference>
<dbReference type="RefSeq" id="WP_319975411.1">
    <property type="nucleotide sequence ID" value="NZ_JAXAVU010000007.1"/>
</dbReference>
<evidence type="ECO:0000313" key="2">
    <source>
        <dbReference type="Proteomes" id="UP001285352"/>
    </source>
</evidence>
<evidence type="ECO:0000313" key="1">
    <source>
        <dbReference type="EMBL" id="MDX8143128.1"/>
    </source>
</evidence>
<comment type="caution">
    <text evidence="1">The sequence shown here is derived from an EMBL/GenBank/DDBJ whole genome shotgun (WGS) entry which is preliminary data.</text>
</comment>
<organism evidence="1 2">
    <name type="scientific">Lentzea sokolovensis</name>
    <dbReference type="NCBI Taxonomy" id="3095429"/>
    <lineage>
        <taxon>Bacteria</taxon>
        <taxon>Bacillati</taxon>
        <taxon>Actinomycetota</taxon>
        <taxon>Actinomycetes</taxon>
        <taxon>Pseudonocardiales</taxon>
        <taxon>Pseudonocardiaceae</taxon>
        <taxon>Lentzea</taxon>
    </lineage>
</organism>
<proteinExistence type="predicted"/>
<name>A0ABU4UUE4_9PSEU</name>